<evidence type="ECO:0000256" key="7">
    <source>
        <dbReference type="ARBA" id="ARBA00022687"/>
    </source>
</evidence>
<dbReference type="PROSITE" id="PS00107">
    <property type="entry name" value="PROTEIN_KINASE_ATP"/>
    <property type="match status" value="1"/>
</dbReference>
<dbReference type="InterPro" id="IPR017441">
    <property type="entry name" value="Protein_kinase_ATP_BS"/>
</dbReference>
<dbReference type="Pfam" id="PF00069">
    <property type="entry name" value="Pkinase"/>
    <property type="match status" value="1"/>
</dbReference>
<dbReference type="InterPro" id="IPR011009">
    <property type="entry name" value="Kinase-like_dom_sf"/>
</dbReference>
<evidence type="ECO:0000256" key="4">
    <source>
        <dbReference type="ARBA" id="ARBA00022490"/>
    </source>
</evidence>
<dbReference type="Gene3D" id="1.10.510.10">
    <property type="entry name" value="Transferase(Phosphotransferase) domain 1"/>
    <property type="match status" value="1"/>
</dbReference>
<gene>
    <name evidence="17" type="primary">106083592</name>
</gene>
<evidence type="ECO:0000313" key="18">
    <source>
        <dbReference type="Proteomes" id="UP000095300"/>
    </source>
</evidence>
<comment type="subcellular location">
    <subcellularLocation>
        <location evidence="1">Cytoplasm</location>
    </subcellularLocation>
</comment>
<keyword evidence="4" id="KW-0963">Cytoplasm</keyword>
<dbReference type="EnsemblMetazoa" id="SCAU001433-RM">
    <property type="protein sequence ID" value="SCAU001433-PM"/>
    <property type="gene ID" value="SCAU001433"/>
</dbReference>
<keyword evidence="5 14" id="KW-0723">Serine/threonine-protein kinase</keyword>
<evidence type="ECO:0000256" key="15">
    <source>
        <dbReference type="SAM" id="MobiDB-lite"/>
    </source>
</evidence>
<dbReference type="GO" id="GO:0016055">
    <property type="term" value="P:Wnt signaling pathway"/>
    <property type="evidence" value="ECO:0007669"/>
    <property type="project" value="UniProtKB-KW"/>
</dbReference>
<dbReference type="PROSITE" id="PS50011">
    <property type="entry name" value="PROTEIN_KINASE_DOM"/>
    <property type="match status" value="1"/>
</dbReference>
<evidence type="ECO:0000256" key="11">
    <source>
        <dbReference type="ARBA" id="ARBA00047899"/>
    </source>
</evidence>
<feature type="binding site" evidence="13">
    <location>
        <position position="50"/>
    </location>
    <ligand>
        <name>ATP</name>
        <dbReference type="ChEBI" id="CHEBI:30616"/>
    </ligand>
</feature>
<dbReference type="AlphaFoldDB" id="A0A1I8NRP5"/>
<feature type="region of interest" description="Disordered" evidence="15">
    <location>
        <begin position="338"/>
        <end position="395"/>
    </location>
</feature>
<proteinExistence type="inferred from homology"/>
<dbReference type="PANTHER" id="PTHR11909">
    <property type="entry name" value="CASEIN KINASE-RELATED"/>
    <property type="match status" value="1"/>
</dbReference>
<feature type="domain" description="Protein kinase" evidence="16">
    <location>
        <begin position="21"/>
        <end position="306"/>
    </location>
</feature>
<dbReference type="FunFam" id="1.10.510.10:FF:000703">
    <property type="entry name" value="Casein kinase I gamma"/>
    <property type="match status" value="1"/>
</dbReference>
<dbReference type="InterPro" id="IPR000719">
    <property type="entry name" value="Prot_kinase_dom"/>
</dbReference>
<reference evidence="17" key="1">
    <citation type="submission" date="2020-05" db="UniProtKB">
        <authorList>
            <consortium name="EnsemblMetazoa"/>
        </authorList>
    </citation>
    <scope>IDENTIFICATION</scope>
    <source>
        <strain evidence="17">USDA</strain>
    </source>
</reference>
<dbReference type="Proteomes" id="UP000095300">
    <property type="component" value="Unassembled WGS sequence"/>
</dbReference>
<evidence type="ECO:0000256" key="6">
    <source>
        <dbReference type="ARBA" id="ARBA00022679"/>
    </source>
</evidence>
<comment type="catalytic activity">
    <reaction evidence="11">
        <text>L-threonyl-[protein] + ATP = O-phospho-L-threonyl-[protein] + ADP + H(+)</text>
        <dbReference type="Rhea" id="RHEA:46608"/>
        <dbReference type="Rhea" id="RHEA-COMP:11060"/>
        <dbReference type="Rhea" id="RHEA-COMP:11605"/>
        <dbReference type="ChEBI" id="CHEBI:15378"/>
        <dbReference type="ChEBI" id="CHEBI:30013"/>
        <dbReference type="ChEBI" id="CHEBI:30616"/>
        <dbReference type="ChEBI" id="CHEBI:61977"/>
        <dbReference type="ChEBI" id="CHEBI:456216"/>
        <dbReference type="EC" id="2.7.11.1"/>
    </reaction>
</comment>
<evidence type="ECO:0000256" key="3">
    <source>
        <dbReference type="ARBA" id="ARBA00012513"/>
    </source>
</evidence>
<evidence type="ECO:0000313" key="17">
    <source>
        <dbReference type="EnsemblMetazoa" id="SCAU001433-PM"/>
    </source>
</evidence>
<dbReference type="SMART" id="SM00220">
    <property type="entry name" value="S_TKc"/>
    <property type="match status" value="1"/>
</dbReference>
<dbReference type="VEuPathDB" id="VectorBase:SCAU001433"/>
<sequence>MYSARQSVSTSTGVLMVGPNFRVGKKIGCGNFGELRLGKNLYNNEHVAIKMEPMKSKAPQLHLEYRFYKLLGSHAEGVPEVYYFGPCGKYNALVMELLGPSLEDLFDICGRRFTLKTVLLIAIQLLHRIEYVHSRHLIYRDVKPENFLIGRTSTRREKIIHIIDFGLAKEYIDLDTNRHIPYREHKSLTGTARYMSINTHMGREQSRRDDLEALGHMFMYFLRGSLPWQGLKADTLKERYQKIGDTKRATPIEVLCDGHPEEFATYLRYVRRLDFFETPDYDFLRRLFQDLFDRKGYVDDGEFDWTGKTMSTPVGSLQTGHEVIISPNKDRHNITGKTNAKGGVAAWPDVPKPGATLGNLTPADRHGSVQVVSSTNGELNADDPTAGHSNTPITQQPEVELVDETKCCCFFKRKKKKSSRQK</sequence>
<evidence type="ECO:0000256" key="9">
    <source>
        <dbReference type="ARBA" id="ARBA00022777"/>
    </source>
</evidence>
<dbReference type="GO" id="GO:0005524">
    <property type="term" value="F:ATP binding"/>
    <property type="evidence" value="ECO:0007669"/>
    <property type="project" value="UniProtKB-UniRule"/>
</dbReference>
<keyword evidence="18" id="KW-1185">Reference proteome</keyword>
<evidence type="ECO:0000256" key="1">
    <source>
        <dbReference type="ARBA" id="ARBA00004496"/>
    </source>
</evidence>
<dbReference type="GO" id="GO:0004674">
    <property type="term" value="F:protein serine/threonine kinase activity"/>
    <property type="evidence" value="ECO:0007669"/>
    <property type="project" value="UniProtKB-KW"/>
</dbReference>
<keyword evidence="8 13" id="KW-0547">Nucleotide-binding</keyword>
<evidence type="ECO:0000256" key="12">
    <source>
        <dbReference type="ARBA" id="ARBA00048679"/>
    </source>
</evidence>
<evidence type="ECO:0000256" key="13">
    <source>
        <dbReference type="PROSITE-ProRule" id="PRU10141"/>
    </source>
</evidence>
<dbReference type="InterPro" id="IPR022247">
    <property type="entry name" value="Casein_kinase-1_gamma_C"/>
</dbReference>
<organism evidence="17 18">
    <name type="scientific">Stomoxys calcitrans</name>
    <name type="common">Stable fly</name>
    <name type="synonym">Conops calcitrans</name>
    <dbReference type="NCBI Taxonomy" id="35570"/>
    <lineage>
        <taxon>Eukaryota</taxon>
        <taxon>Metazoa</taxon>
        <taxon>Ecdysozoa</taxon>
        <taxon>Arthropoda</taxon>
        <taxon>Hexapoda</taxon>
        <taxon>Insecta</taxon>
        <taxon>Pterygota</taxon>
        <taxon>Neoptera</taxon>
        <taxon>Endopterygota</taxon>
        <taxon>Diptera</taxon>
        <taxon>Brachycera</taxon>
        <taxon>Muscomorpha</taxon>
        <taxon>Muscoidea</taxon>
        <taxon>Muscidae</taxon>
        <taxon>Stomoxys</taxon>
    </lineage>
</organism>
<dbReference type="CDD" id="cd14126">
    <property type="entry name" value="STKc_CK1_gamma"/>
    <property type="match status" value="1"/>
</dbReference>
<evidence type="ECO:0000256" key="2">
    <source>
        <dbReference type="ARBA" id="ARBA00005926"/>
    </source>
</evidence>
<dbReference type="Pfam" id="PF12605">
    <property type="entry name" value="CK1gamma_C"/>
    <property type="match status" value="1"/>
</dbReference>
<dbReference type="GO" id="GO:0005737">
    <property type="term" value="C:cytoplasm"/>
    <property type="evidence" value="ECO:0007669"/>
    <property type="project" value="UniProtKB-SubCell"/>
</dbReference>
<evidence type="ECO:0000256" key="8">
    <source>
        <dbReference type="ARBA" id="ARBA00022741"/>
    </source>
</evidence>
<evidence type="ECO:0000256" key="5">
    <source>
        <dbReference type="ARBA" id="ARBA00022527"/>
    </source>
</evidence>
<keyword evidence="6" id="KW-0808">Transferase</keyword>
<evidence type="ECO:0000256" key="14">
    <source>
        <dbReference type="RuleBase" id="RU000304"/>
    </source>
</evidence>
<dbReference type="SUPFAM" id="SSF56112">
    <property type="entry name" value="Protein kinase-like (PK-like)"/>
    <property type="match status" value="1"/>
</dbReference>
<keyword evidence="10 13" id="KW-0067">ATP-binding</keyword>
<protein>
    <recommendedName>
        <fullName evidence="3">non-specific serine/threonine protein kinase</fullName>
        <ecNumber evidence="3">2.7.11.1</ecNumber>
    </recommendedName>
</protein>
<dbReference type="PROSITE" id="PS00108">
    <property type="entry name" value="PROTEIN_KINASE_ST"/>
    <property type="match status" value="1"/>
</dbReference>
<keyword evidence="9" id="KW-0418">Kinase</keyword>
<dbReference type="GO" id="GO:0071944">
    <property type="term" value="C:cell periphery"/>
    <property type="evidence" value="ECO:0007669"/>
    <property type="project" value="UniProtKB-ARBA"/>
</dbReference>
<dbReference type="GO" id="GO:0032880">
    <property type="term" value="P:regulation of protein localization"/>
    <property type="evidence" value="ECO:0007669"/>
    <property type="project" value="UniProtKB-ARBA"/>
</dbReference>
<accession>A0A1I8NRP5</accession>
<keyword evidence="7" id="KW-0879">Wnt signaling pathway</keyword>
<dbReference type="EC" id="2.7.11.1" evidence="3"/>
<dbReference type="InterPro" id="IPR008271">
    <property type="entry name" value="Ser/Thr_kinase_AS"/>
</dbReference>
<comment type="similarity">
    <text evidence="2">Belongs to the protein kinase superfamily. CK1 Ser/Thr protein kinase family. Casein kinase I subfamily.</text>
</comment>
<evidence type="ECO:0000256" key="10">
    <source>
        <dbReference type="ARBA" id="ARBA00022840"/>
    </source>
</evidence>
<evidence type="ECO:0000259" key="16">
    <source>
        <dbReference type="PROSITE" id="PS50011"/>
    </source>
</evidence>
<dbReference type="InterPro" id="IPR050235">
    <property type="entry name" value="CK1_Ser-Thr_kinase"/>
</dbReference>
<dbReference type="OrthoDB" id="5800476at2759"/>
<comment type="catalytic activity">
    <reaction evidence="12">
        <text>L-seryl-[protein] + ATP = O-phospho-L-seryl-[protein] + ADP + H(+)</text>
        <dbReference type="Rhea" id="RHEA:17989"/>
        <dbReference type="Rhea" id="RHEA-COMP:9863"/>
        <dbReference type="Rhea" id="RHEA-COMP:11604"/>
        <dbReference type="ChEBI" id="CHEBI:15378"/>
        <dbReference type="ChEBI" id="CHEBI:29999"/>
        <dbReference type="ChEBI" id="CHEBI:30616"/>
        <dbReference type="ChEBI" id="CHEBI:83421"/>
        <dbReference type="ChEBI" id="CHEBI:456216"/>
        <dbReference type="EC" id="2.7.11.1"/>
    </reaction>
</comment>
<name>A0A1I8NRP5_STOCA</name>